<dbReference type="Proteomes" id="UP000199529">
    <property type="component" value="Unassembled WGS sequence"/>
</dbReference>
<proteinExistence type="predicted"/>
<protein>
    <recommendedName>
        <fullName evidence="3">Helicase ATP-binding domain-containing protein</fullName>
    </recommendedName>
</protein>
<accession>A0A1H3MLC7</accession>
<reference evidence="2" key="1">
    <citation type="submission" date="2016-10" db="EMBL/GenBank/DDBJ databases">
        <authorList>
            <person name="Varghese N."/>
            <person name="Submissions S."/>
        </authorList>
    </citation>
    <scope>NUCLEOTIDE SEQUENCE [LARGE SCALE GENOMIC DNA]</scope>
    <source>
        <strain evidence="2">CGMCC 4.3530</strain>
    </source>
</reference>
<dbReference type="InterPro" id="IPR027417">
    <property type="entry name" value="P-loop_NTPase"/>
</dbReference>
<sequence>MRGALALAAHYFPRATDEGTRCVRIADALFFLSGQVGKWAHWTSLPLSEKARIAQLLRWRPVGIANRTVFADLLPELIPSLIPDFRVLDEKLVVVEIGGSPLPVVDECVRLLWLERELKKRHPMTIANYGEYVTLIRGSAVGAPISEVTYLMHRDPPVQPETPIALGDAAQAEEIEIPVEDLAAIASRLDATFGEQHRTDSVKRIFTHLQSTPDNRINGKWVLRAGPTRVLNAPTGVGKNVLAELVACWCTERGMVTSFLVPKNAVVVQEAHAIEASLAALGIDGDVVPLMSPSALQNVAETTASRADNTNTIGEWAYQRLSYACAQPAAAHTDHVVDAWQPGRESCTTLRKVKDDGTVSSGHSMCPWKPTCGKFRLARRACRASVIVTSHSNFVSGRLHVPVQISGRVEENLTVEELLIHRSHLILIDEIDAFQASLIGNSAKGLELAKRRGEVPAPLVRLDRELHDVLGRVDAKVEGRTRAAVSLARYLAESYTQHLASGHFRRPRTDRTAGHPLFGRWLLPRRWDSWLAATLFNLPADEPPHSDHFAALHALFPGENTGLVVPEWLVPVSFALRQITSPDSGDDVFDDAWLLIFKALADNPYGDSRLTDDEVRATATDRLIRRAFLERLRLLLFSFVYTAPQLHASGVRAANEVADALGQYAVWRATPYGSMGRVLFAFTETYDDSRPLDTTLTVSAFGGDPHTYVAALGELTALAHTGCPRIVLGLSATAYFPGAPHHHVYVPPTWWVPDDHTGGITVHASPISDEERAFLRISGTYGTERSAVLSQLGRLLWTKRLHPALRDLAADPDSAHRARLLLATTSYQGARDLAEGLSAAGVPREQIVLAIRPDDADGSGARTTARWTELPANQIEEFGRTVGTEAGSVLIAPLARAERGLNIVDRHGRSLIGSVWLVVRPIPILDEPPQLLAHTNARAHAEATPTNDPAAVLDLLRTTAAKHYDELFTSLPYFRSLPNETQLAIARETLVGLIQLAGRARRGGGIGEIHLVDYAFHDPDGHSDLPSLIRKIRTEWERDGHLELMQSLYGRTLQAIFDFADERKSET</sequence>
<dbReference type="AlphaFoldDB" id="A0A1H3MLC7"/>
<dbReference type="EMBL" id="FNOK01000034">
    <property type="protein sequence ID" value="SDY77343.1"/>
    <property type="molecule type" value="Genomic_DNA"/>
</dbReference>
<organism evidence="1 2">
    <name type="scientific">Saccharopolyspora shandongensis</name>
    <dbReference type="NCBI Taxonomy" id="418495"/>
    <lineage>
        <taxon>Bacteria</taxon>
        <taxon>Bacillati</taxon>
        <taxon>Actinomycetota</taxon>
        <taxon>Actinomycetes</taxon>
        <taxon>Pseudonocardiales</taxon>
        <taxon>Pseudonocardiaceae</taxon>
        <taxon>Saccharopolyspora</taxon>
    </lineage>
</organism>
<dbReference type="SUPFAM" id="SSF52540">
    <property type="entry name" value="P-loop containing nucleoside triphosphate hydrolases"/>
    <property type="match status" value="1"/>
</dbReference>
<name>A0A1H3MLC7_9PSEU</name>
<dbReference type="OrthoDB" id="4544822at2"/>
<dbReference type="STRING" id="418495.SAMN05216215_1034103"/>
<evidence type="ECO:0000313" key="1">
    <source>
        <dbReference type="EMBL" id="SDY77343.1"/>
    </source>
</evidence>
<evidence type="ECO:0000313" key="2">
    <source>
        <dbReference type="Proteomes" id="UP000199529"/>
    </source>
</evidence>
<gene>
    <name evidence="1" type="ORF">SAMN05216215_1034103</name>
</gene>
<keyword evidence="2" id="KW-1185">Reference proteome</keyword>
<evidence type="ECO:0008006" key="3">
    <source>
        <dbReference type="Google" id="ProtNLM"/>
    </source>
</evidence>